<proteinExistence type="predicted"/>
<dbReference type="AlphaFoldDB" id="A0A4C1WQL1"/>
<reference evidence="1 2" key="1">
    <citation type="journal article" date="2019" name="Commun. Biol.">
        <title>The bagworm genome reveals a unique fibroin gene that provides high tensile strength.</title>
        <authorList>
            <person name="Kono N."/>
            <person name="Nakamura H."/>
            <person name="Ohtoshi R."/>
            <person name="Tomita M."/>
            <person name="Numata K."/>
            <person name="Arakawa K."/>
        </authorList>
    </citation>
    <scope>NUCLEOTIDE SEQUENCE [LARGE SCALE GENOMIC DNA]</scope>
</reference>
<comment type="caution">
    <text evidence="1">The sequence shown here is derived from an EMBL/GenBank/DDBJ whole genome shotgun (WGS) entry which is preliminary data.</text>
</comment>
<organism evidence="1 2">
    <name type="scientific">Eumeta variegata</name>
    <name type="common">Bagworm moth</name>
    <name type="synonym">Eumeta japonica</name>
    <dbReference type="NCBI Taxonomy" id="151549"/>
    <lineage>
        <taxon>Eukaryota</taxon>
        <taxon>Metazoa</taxon>
        <taxon>Ecdysozoa</taxon>
        <taxon>Arthropoda</taxon>
        <taxon>Hexapoda</taxon>
        <taxon>Insecta</taxon>
        <taxon>Pterygota</taxon>
        <taxon>Neoptera</taxon>
        <taxon>Endopterygota</taxon>
        <taxon>Lepidoptera</taxon>
        <taxon>Glossata</taxon>
        <taxon>Ditrysia</taxon>
        <taxon>Tineoidea</taxon>
        <taxon>Psychidae</taxon>
        <taxon>Oiketicinae</taxon>
        <taxon>Eumeta</taxon>
    </lineage>
</organism>
<dbReference type="EMBL" id="BGZK01000601">
    <property type="protein sequence ID" value="GBP52387.1"/>
    <property type="molecule type" value="Genomic_DNA"/>
</dbReference>
<name>A0A4C1WQL1_EUMVA</name>
<evidence type="ECO:0000313" key="1">
    <source>
        <dbReference type="EMBL" id="GBP52387.1"/>
    </source>
</evidence>
<evidence type="ECO:0000313" key="2">
    <source>
        <dbReference type="Proteomes" id="UP000299102"/>
    </source>
</evidence>
<accession>A0A4C1WQL1</accession>
<keyword evidence="2" id="KW-1185">Reference proteome</keyword>
<gene>
    <name evidence="1" type="ORF">EVAR_37775_1</name>
</gene>
<sequence length="80" mass="9118">MERGYHTTLVPYFTPLVIEAAPGEGIHKLENVRVISVRRGKNTELVQIQYAVQRAERRRRPARTSRLIAFTRVLEAAGCV</sequence>
<protein>
    <submittedName>
        <fullName evidence="1">Uncharacterized protein</fullName>
    </submittedName>
</protein>
<dbReference type="Proteomes" id="UP000299102">
    <property type="component" value="Unassembled WGS sequence"/>
</dbReference>